<dbReference type="FunFam" id="1.10.150.810:FF:000002">
    <property type="entry name" value="Polymerase (DNA directed) kappa"/>
    <property type="match status" value="1"/>
</dbReference>
<reference evidence="2" key="2">
    <citation type="submission" date="2025-09" db="UniProtKB">
        <authorList>
            <consortium name="Ensembl"/>
        </authorList>
    </citation>
    <scope>IDENTIFICATION</scope>
</reference>
<evidence type="ECO:0000313" key="2">
    <source>
        <dbReference type="Ensembl" id="ENSPSMP00000010119.1"/>
    </source>
</evidence>
<dbReference type="Ensembl" id="ENSPSMT00000011843.1">
    <property type="protein sequence ID" value="ENSPSMP00000010119.1"/>
    <property type="gene ID" value="ENSPSMG00000007161.1"/>
</dbReference>
<dbReference type="PANTHER" id="PTHR11076:SF33">
    <property type="entry name" value="DNA POLYMERASE KAPPA"/>
    <property type="match status" value="1"/>
</dbReference>
<dbReference type="AlphaFoldDB" id="A0A8C8YX08"/>
<accession>A0A8C8YX08</accession>
<dbReference type="PROSITE" id="PS50173">
    <property type="entry name" value="UMUC"/>
    <property type="match status" value="1"/>
</dbReference>
<proteinExistence type="predicted"/>
<evidence type="ECO:0000313" key="3">
    <source>
        <dbReference type="Proteomes" id="UP000694414"/>
    </source>
</evidence>
<dbReference type="InterPro" id="IPR043502">
    <property type="entry name" value="DNA/RNA_pol_sf"/>
</dbReference>
<feature type="domain" description="UmuC" evidence="1">
    <location>
        <begin position="103"/>
        <end position="144"/>
    </location>
</feature>
<dbReference type="GO" id="GO:0003887">
    <property type="term" value="F:DNA-directed DNA polymerase activity"/>
    <property type="evidence" value="ECO:0007669"/>
    <property type="project" value="TreeGrafter"/>
</dbReference>
<gene>
    <name evidence="2" type="primary">POLK</name>
</gene>
<dbReference type="GO" id="GO:0006281">
    <property type="term" value="P:DNA repair"/>
    <property type="evidence" value="ECO:0007669"/>
    <property type="project" value="InterPro"/>
</dbReference>
<dbReference type="Proteomes" id="UP000694414">
    <property type="component" value="Unplaced"/>
</dbReference>
<dbReference type="Pfam" id="PF00817">
    <property type="entry name" value="IMS"/>
    <property type="match status" value="1"/>
</dbReference>
<dbReference type="InterPro" id="IPR050116">
    <property type="entry name" value="DNA_polymerase-Y"/>
</dbReference>
<name>A0A8C8YX08_PROSS</name>
<dbReference type="SUPFAM" id="SSF56672">
    <property type="entry name" value="DNA/RNA polymerases"/>
    <property type="match status" value="1"/>
</dbReference>
<dbReference type="Gene3D" id="1.10.150.810">
    <property type="match status" value="1"/>
</dbReference>
<keyword evidence="3" id="KW-1185">Reference proteome</keyword>
<dbReference type="GO" id="GO:0042276">
    <property type="term" value="P:error-prone translesion synthesis"/>
    <property type="evidence" value="ECO:0007669"/>
    <property type="project" value="TreeGrafter"/>
</dbReference>
<dbReference type="GO" id="GO:0005634">
    <property type="term" value="C:nucleus"/>
    <property type="evidence" value="ECO:0007669"/>
    <property type="project" value="TreeGrafter"/>
</dbReference>
<reference evidence="2" key="1">
    <citation type="submission" date="2025-08" db="UniProtKB">
        <authorList>
            <consortium name="Ensembl"/>
        </authorList>
    </citation>
    <scope>IDENTIFICATION</scope>
</reference>
<dbReference type="GeneTree" id="ENSGT00940000156667"/>
<dbReference type="PANTHER" id="PTHR11076">
    <property type="entry name" value="DNA REPAIR POLYMERASE UMUC / TRANSFERASE FAMILY MEMBER"/>
    <property type="match status" value="1"/>
</dbReference>
<sequence>MDGTKEKYDNHKDDLLLRMGLNDNKAGMEGLDKEKINKIIMEATKGSRFYENELKKDKQVNQRIENMMQQKAQITSQQLRKAQVQVDRFVMELEQSRNLNNTIIHIDMDAFYAAVEMRDNPELKDKPIAVGSVSMLVSSSNYSR</sequence>
<protein>
    <submittedName>
        <fullName evidence="2">DNA polymerase kappa</fullName>
    </submittedName>
</protein>
<dbReference type="Gene3D" id="3.40.1170.60">
    <property type="match status" value="1"/>
</dbReference>
<dbReference type="InterPro" id="IPR001126">
    <property type="entry name" value="UmuC"/>
</dbReference>
<evidence type="ECO:0000259" key="1">
    <source>
        <dbReference type="PROSITE" id="PS50173"/>
    </source>
</evidence>
<organism evidence="2 3">
    <name type="scientific">Prolemur simus</name>
    <name type="common">Greater bamboo lemur</name>
    <name type="synonym">Hapalemur simus</name>
    <dbReference type="NCBI Taxonomy" id="1328070"/>
    <lineage>
        <taxon>Eukaryota</taxon>
        <taxon>Metazoa</taxon>
        <taxon>Chordata</taxon>
        <taxon>Craniata</taxon>
        <taxon>Vertebrata</taxon>
        <taxon>Euteleostomi</taxon>
        <taxon>Mammalia</taxon>
        <taxon>Eutheria</taxon>
        <taxon>Euarchontoglires</taxon>
        <taxon>Primates</taxon>
        <taxon>Strepsirrhini</taxon>
        <taxon>Lemuriformes</taxon>
        <taxon>Lemuridae</taxon>
        <taxon>Prolemur</taxon>
    </lineage>
</organism>